<dbReference type="AlphaFoldDB" id="A0A644YGS9"/>
<dbReference type="GO" id="GO:0005829">
    <property type="term" value="C:cytosol"/>
    <property type="evidence" value="ECO:0007669"/>
    <property type="project" value="TreeGrafter"/>
</dbReference>
<dbReference type="PANTHER" id="PTHR30543">
    <property type="entry name" value="CHROMATE REDUCTASE"/>
    <property type="match status" value="1"/>
</dbReference>
<name>A0A644YGS9_9ZZZZ</name>
<dbReference type="EC" id="1.6.5.7" evidence="2"/>
<accession>A0A644YGS9</accession>
<feature type="domain" description="NADPH-dependent FMN reductase-like" evidence="1">
    <location>
        <begin position="5"/>
        <end position="153"/>
    </location>
</feature>
<proteinExistence type="predicted"/>
<comment type="caution">
    <text evidence="2">The sequence shown here is derived from an EMBL/GenBank/DDBJ whole genome shotgun (WGS) entry which is preliminary data.</text>
</comment>
<dbReference type="GO" id="GO:0050625">
    <property type="term" value="F:2-hydroxy-1,4-benzoquinone reductase (NADH) activity"/>
    <property type="evidence" value="ECO:0007669"/>
    <property type="project" value="UniProtKB-EC"/>
</dbReference>
<dbReference type="Pfam" id="PF03358">
    <property type="entry name" value="FMN_red"/>
    <property type="match status" value="1"/>
</dbReference>
<dbReference type="InterPro" id="IPR029039">
    <property type="entry name" value="Flavoprotein-like_sf"/>
</dbReference>
<evidence type="ECO:0000313" key="2">
    <source>
        <dbReference type="EMBL" id="MPM27101.1"/>
    </source>
</evidence>
<dbReference type="EMBL" id="VSSQ01004908">
    <property type="protein sequence ID" value="MPM27101.1"/>
    <property type="molecule type" value="Genomic_DNA"/>
</dbReference>
<dbReference type="PANTHER" id="PTHR30543:SF21">
    <property type="entry name" value="NAD(P)H-DEPENDENT FMN REDUCTASE LOT6"/>
    <property type="match status" value="1"/>
</dbReference>
<dbReference type="InterPro" id="IPR050712">
    <property type="entry name" value="NAD(P)H-dep_reductase"/>
</dbReference>
<evidence type="ECO:0000259" key="1">
    <source>
        <dbReference type="Pfam" id="PF03358"/>
    </source>
</evidence>
<dbReference type="Gene3D" id="3.40.50.360">
    <property type="match status" value="1"/>
</dbReference>
<dbReference type="GO" id="GO:0010181">
    <property type="term" value="F:FMN binding"/>
    <property type="evidence" value="ECO:0007669"/>
    <property type="project" value="TreeGrafter"/>
</dbReference>
<keyword evidence="2" id="KW-0560">Oxidoreductase</keyword>
<sequence length="187" mass="20588">MEQLKILAIAGSLRSQSYNRQLANLAKAAIGERAEFELLEYADVPLLNQDFEYPAPEPVKRVRDLVKAADGIWFFTPEYNHAVPGVLKNLIDWLSRPVSKEERQVLSGKPAAISGITTGMSGTGIAQDALVALISLLNMRIMNIPRLTIPNAAQQTNAEGKLELVASAPYLQKQADAFLRFIADQKK</sequence>
<dbReference type="InterPro" id="IPR005025">
    <property type="entry name" value="FMN_Rdtase-like_dom"/>
</dbReference>
<organism evidence="2">
    <name type="scientific">bioreactor metagenome</name>
    <dbReference type="NCBI Taxonomy" id="1076179"/>
    <lineage>
        <taxon>unclassified sequences</taxon>
        <taxon>metagenomes</taxon>
        <taxon>ecological metagenomes</taxon>
    </lineage>
</organism>
<dbReference type="SUPFAM" id="SSF52218">
    <property type="entry name" value="Flavoproteins"/>
    <property type="match status" value="1"/>
</dbReference>
<reference evidence="2" key="1">
    <citation type="submission" date="2019-08" db="EMBL/GenBank/DDBJ databases">
        <authorList>
            <person name="Kucharzyk K."/>
            <person name="Murdoch R.W."/>
            <person name="Higgins S."/>
            <person name="Loffler F."/>
        </authorList>
    </citation>
    <scope>NUCLEOTIDE SEQUENCE</scope>
</reference>
<protein>
    <submittedName>
        <fullName evidence="2">2-hydroxy-1,4-benzoquinone reductase</fullName>
        <ecNumber evidence="2">1.6.5.7</ecNumber>
    </submittedName>
</protein>
<gene>
    <name evidence="2" type="ORF">SDC9_73606</name>
</gene>